<reference evidence="1 2" key="1">
    <citation type="journal article" date="2021" name="Int. J. Syst. Evol. Microbiol.">
        <title>Lentilactobacillus fungorum sp. nov., isolated from spent mushroom substrates.</title>
        <authorList>
            <person name="Tohno M."/>
            <person name="Tanizawa Y."/>
            <person name="Kojima Y."/>
            <person name="Sakamoto M."/>
            <person name="Ohkuma M."/>
            <person name="Kobayashi H."/>
        </authorList>
    </citation>
    <scope>NUCLEOTIDE SEQUENCE [LARGE SCALE GENOMIC DNA]</scope>
    <source>
        <strain evidence="1 2">YK48G</strain>
    </source>
</reference>
<dbReference type="InterPro" id="IPR031552">
    <property type="entry name" value="ParE-like_toxin"/>
</dbReference>
<name>A0ABQ3W317_9LACO</name>
<comment type="caution">
    <text evidence="1">The sequence shown here is derived from an EMBL/GenBank/DDBJ whole genome shotgun (WGS) entry which is preliminary data.</text>
</comment>
<evidence type="ECO:0000313" key="1">
    <source>
        <dbReference type="EMBL" id="GHP14019.1"/>
    </source>
</evidence>
<dbReference type="Proteomes" id="UP000604765">
    <property type="component" value="Unassembled WGS sequence"/>
</dbReference>
<dbReference type="SUPFAM" id="SSF143011">
    <property type="entry name" value="RelE-like"/>
    <property type="match status" value="1"/>
</dbReference>
<sequence length="101" mass="11790">MKKKLDYKIDVPNRVKRYIKKIKDKHLKKSIVEAIYEDIPHNPNKGISKIGDLVGIYTWAVNYQGTTYRIAYTFENESLILIVLVGPHENFYQALKRTVGH</sequence>
<accession>A0ABQ3W317</accession>
<keyword evidence="2" id="KW-1185">Reference proteome</keyword>
<dbReference type="EMBL" id="BNJR01000012">
    <property type="protein sequence ID" value="GHP14019.1"/>
    <property type="molecule type" value="Genomic_DNA"/>
</dbReference>
<dbReference type="Gene3D" id="3.30.2310.20">
    <property type="entry name" value="RelE-like"/>
    <property type="match status" value="1"/>
</dbReference>
<dbReference type="Pfam" id="PF15781">
    <property type="entry name" value="ParE-like_toxin"/>
    <property type="match status" value="1"/>
</dbReference>
<organism evidence="1 2">
    <name type="scientific">Lentilactobacillus fungorum</name>
    <dbReference type="NCBI Taxonomy" id="2201250"/>
    <lineage>
        <taxon>Bacteria</taxon>
        <taxon>Bacillati</taxon>
        <taxon>Bacillota</taxon>
        <taxon>Bacilli</taxon>
        <taxon>Lactobacillales</taxon>
        <taxon>Lactobacillaceae</taxon>
        <taxon>Lentilactobacillus</taxon>
    </lineage>
</organism>
<gene>
    <name evidence="1" type="ORF">YK48G_14440</name>
</gene>
<evidence type="ECO:0000313" key="2">
    <source>
        <dbReference type="Proteomes" id="UP000604765"/>
    </source>
</evidence>
<proteinExistence type="predicted"/>
<protein>
    <submittedName>
        <fullName evidence="1">Addiction module toxin RelE</fullName>
    </submittedName>
</protein>
<dbReference type="InterPro" id="IPR035093">
    <property type="entry name" value="RelE/ParE_toxin_dom_sf"/>
</dbReference>